<evidence type="ECO:0000259" key="2">
    <source>
        <dbReference type="Pfam" id="PF13472"/>
    </source>
</evidence>
<comment type="caution">
    <text evidence="3">The sequence shown here is derived from an EMBL/GenBank/DDBJ whole genome shotgun (WGS) entry which is preliminary data.</text>
</comment>
<feature type="region of interest" description="Disordered" evidence="1">
    <location>
        <begin position="1"/>
        <end position="22"/>
    </location>
</feature>
<dbReference type="AlphaFoldDB" id="A0A917CFM7"/>
<gene>
    <name evidence="3" type="ORF">GCM10011365_02750</name>
</gene>
<dbReference type="GO" id="GO:0004622">
    <property type="term" value="F:phosphatidylcholine lysophospholipase activity"/>
    <property type="evidence" value="ECO:0007669"/>
    <property type="project" value="TreeGrafter"/>
</dbReference>
<dbReference type="SUPFAM" id="SSF52266">
    <property type="entry name" value="SGNH hydrolase"/>
    <property type="match status" value="1"/>
</dbReference>
<evidence type="ECO:0000256" key="1">
    <source>
        <dbReference type="SAM" id="MobiDB-lite"/>
    </source>
</evidence>
<dbReference type="Gene3D" id="3.40.50.1110">
    <property type="entry name" value="SGNH hydrolase"/>
    <property type="match status" value="1"/>
</dbReference>
<accession>A0A917CFM7</accession>
<dbReference type="InterPro" id="IPR013830">
    <property type="entry name" value="SGNH_hydro"/>
</dbReference>
<dbReference type="PANTHER" id="PTHR30383">
    <property type="entry name" value="THIOESTERASE 1/PROTEASE 1/LYSOPHOSPHOLIPASE L1"/>
    <property type="match status" value="1"/>
</dbReference>
<name>A0A917CFM7_9GAMM</name>
<dbReference type="InterPro" id="IPR051532">
    <property type="entry name" value="Ester_Hydrolysis_Enzymes"/>
</dbReference>
<dbReference type="InterPro" id="IPR036514">
    <property type="entry name" value="SGNH_hydro_sf"/>
</dbReference>
<sequence length="211" mass="23305">MGMTACQESTPPNQPQETTSQTAHSDYVIMALGDSLTEGLGVDENHNYPAILQQQISAEGFKNVQVVNAGLSGETSTGLLNRLDWVMQLEPDLTVLNIGANDAMRGLDLALTEQNIRTIIKKLRNNDSDVILAGMEIYDNLGRDYVSGFKDMYVRIAEDLKVPFIPFFLAGVAGQTEYNQKDGIHPNQAGYRLIVENNILPIVLDHLEKNK</sequence>
<dbReference type="Proteomes" id="UP000605253">
    <property type="component" value="Unassembled WGS sequence"/>
</dbReference>
<feature type="domain" description="SGNH hydrolase-type esterase" evidence="2">
    <location>
        <begin position="31"/>
        <end position="193"/>
    </location>
</feature>
<evidence type="ECO:0000313" key="4">
    <source>
        <dbReference type="Proteomes" id="UP000605253"/>
    </source>
</evidence>
<organism evidence="3 4">
    <name type="scientific">Marinicella pacifica</name>
    <dbReference type="NCBI Taxonomy" id="1171543"/>
    <lineage>
        <taxon>Bacteria</taxon>
        <taxon>Pseudomonadati</taxon>
        <taxon>Pseudomonadota</taxon>
        <taxon>Gammaproteobacteria</taxon>
        <taxon>Lysobacterales</taxon>
        <taxon>Marinicellaceae</taxon>
        <taxon>Marinicella</taxon>
    </lineage>
</organism>
<dbReference type="EMBL" id="BMEO01000001">
    <property type="protein sequence ID" value="GGF85178.1"/>
    <property type="molecule type" value="Genomic_DNA"/>
</dbReference>
<protein>
    <submittedName>
        <fullName evidence="3">Arylesterase</fullName>
    </submittedName>
</protein>
<dbReference type="PANTHER" id="PTHR30383:SF24">
    <property type="entry name" value="THIOESTERASE 1_PROTEASE 1_LYSOPHOSPHOLIPASE L1"/>
    <property type="match status" value="1"/>
</dbReference>
<dbReference type="CDD" id="cd01822">
    <property type="entry name" value="Lysophospholipase_L1_like"/>
    <property type="match status" value="1"/>
</dbReference>
<proteinExistence type="predicted"/>
<reference evidence="3" key="2">
    <citation type="submission" date="2020-09" db="EMBL/GenBank/DDBJ databases">
        <authorList>
            <person name="Sun Q."/>
            <person name="Zhou Y."/>
        </authorList>
    </citation>
    <scope>NUCLEOTIDE SEQUENCE</scope>
    <source>
        <strain evidence="3">CGMCC 1.12181</strain>
    </source>
</reference>
<dbReference type="Pfam" id="PF13472">
    <property type="entry name" value="Lipase_GDSL_2"/>
    <property type="match status" value="1"/>
</dbReference>
<evidence type="ECO:0000313" key="3">
    <source>
        <dbReference type="EMBL" id="GGF85178.1"/>
    </source>
</evidence>
<keyword evidence="4" id="KW-1185">Reference proteome</keyword>
<reference evidence="3" key="1">
    <citation type="journal article" date="2014" name="Int. J. Syst. Evol. Microbiol.">
        <title>Complete genome sequence of Corynebacterium casei LMG S-19264T (=DSM 44701T), isolated from a smear-ripened cheese.</title>
        <authorList>
            <consortium name="US DOE Joint Genome Institute (JGI-PGF)"/>
            <person name="Walter F."/>
            <person name="Albersmeier A."/>
            <person name="Kalinowski J."/>
            <person name="Ruckert C."/>
        </authorList>
    </citation>
    <scope>NUCLEOTIDE SEQUENCE</scope>
    <source>
        <strain evidence="3">CGMCC 1.12181</strain>
    </source>
</reference>